<keyword evidence="4" id="KW-0274">FAD</keyword>
<evidence type="ECO:0000256" key="4">
    <source>
        <dbReference type="ARBA" id="ARBA00022827"/>
    </source>
</evidence>
<evidence type="ECO:0000256" key="1">
    <source>
        <dbReference type="ARBA" id="ARBA00001974"/>
    </source>
</evidence>
<name>A0ABD6FB70_9PSEU</name>
<proteinExistence type="inferred from homology"/>
<organism evidence="8 9">
    <name type="scientific">Thermocrispum agreste</name>
    <dbReference type="NCBI Taxonomy" id="37925"/>
    <lineage>
        <taxon>Bacteria</taxon>
        <taxon>Bacillati</taxon>
        <taxon>Actinomycetota</taxon>
        <taxon>Actinomycetes</taxon>
        <taxon>Pseudonocardiales</taxon>
        <taxon>Pseudonocardiaceae</taxon>
        <taxon>Thermocrispum</taxon>
    </lineage>
</organism>
<dbReference type="Gene3D" id="3.50.50.60">
    <property type="entry name" value="FAD/NAD(P)-binding domain"/>
    <property type="match status" value="2"/>
</dbReference>
<dbReference type="InterPro" id="IPR051820">
    <property type="entry name" value="FAD-binding_MO"/>
</dbReference>
<reference evidence="8 9" key="1">
    <citation type="journal article" date="2021" name="BMC Genomics">
        <title>Genome-resolved metagenome and metatranscriptome analyses of thermophilic composting reveal key bacterial players and their metabolic interactions.</title>
        <authorList>
            <person name="Braga L.P.P."/>
            <person name="Pereira R.V."/>
            <person name="Martins L.F."/>
            <person name="Moura L.M.S."/>
            <person name="Sanchez F.B."/>
            <person name="Patane J.S.L."/>
            <person name="da Silva A.M."/>
            <person name="Setubal J.C."/>
        </authorList>
    </citation>
    <scope>NUCLEOTIDE SEQUENCE [LARGE SCALE GENOMIC DNA]</scope>
    <source>
        <strain evidence="8">ZC4RG45</strain>
    </source>
</reference>
<evidence type="ECO:0000256" key="6">
    <source>
        <dbReference type="ARBA" id="ARBA00023002"/>
    </source>
</evidence>
<evidence type="ECO:0000256" key="3">
    <source>
        <dbReference type="ARBA" id="ARBA00022630"/>
    </source>
</evidence>
<dbReference type="SUPFAM" id="SSF51905">
    <property type="entry name" value="FAD/NAD(P)-binding domain"/>
    <property type="match status" value="1"/>
</dbReference>
<dbReference type="EMBL" id="QGUI02000014">
    <property type="protein sequence ID" value="MFO7191069.1"/>
    <property type="molecule type" value="Genomic_DNA"/>
</dbReference>
<dbReference type="EC" id="1.14.13.-" evidence="8"/>
<accession>A0ABD6FB70</accession>
<sequence length="483" mass="54603">MAQHTDVLIIGAGLSGVGAACHLRRELPEITFTILERRDSIGGTWDLFRYPGVRSDSDMYTLGYRFKPWPGQKAIADGPSILRYVRKTASEYGIDRHIRFGHRVVAAEWSSDDAVWRVTAEHEGEKVQFTCNFLWSCSGYYDYDSGYTPQFEGVEDFTGTVVHPQHWPEDLDYAGKRVVVIGSGATAVTLVPAMALGENAAEHVTMLQRSPTYIVTAPSQDPLATLLRRFLPDKAAYVVNRWRNILVQTGLYQLSRRRPQLVRRLLKRMAARQLPPGYDVDTHFSPSYDPWDQRMCLVPDGDLFKAIRSGKADVVTDHIDRFTEKGIRLRSGVELPADIIVTATGLKLLAFGGMTLTVDGKPVELSDRMAYKGIMLSGVPNFAYIIGYTNASWTLKADLACEYVCRVLRHMRTRGHQRCEPVPEPDVHPEPFIDLKAGYVLRSLHELPKQGDRTPWRLRQNYLRDIPELRHSPVEDGVLTFSR</sequence>
<keyword evidence="5" id="KW-0521">NADP</keyword>
<dbReference type="InterPro" id="IPR036188">
    <property type="entry name" value="FAD/NAD-bd_sf"/>
</dbReference>
<dbReference type="AlphaFoldDB" id="A0ABD6FB70"/>
<dbReference type="PANTHER" id="PTHR43872">
    <property type="entry name" value="MONOOXYGENASE, PUTATIVE (AFU_ORTHOLOGUE AFUA_8G02570)-RELATED"/>
    <property type="match status" value="1"/>
</dbReference>
<gene>
    <name evidence="8" type="ORF">DIU77_002350</name>
</gene>
<evidence type="ECO:0000256" key="7">
    <source>
        <dbReference type="ARBA" id="ARBA00023033"/>
    </source>
</evidence>
<dbReference type="InterPro" id="IPR020946">
    <property type="entry name" value="Flavin_mOase-like"/>
</dbReference>
<dbReference type="Proteomes" id="UP000249324">
    <property type="component" value="Unassembled WGS sequence"/>
</dbReference>
<comment type="cofactor">
    <cofactor evidence="1">
        <name>FAD</name>
        <dbReference type="ChEBI" id="CHEBI:57692"/>
    </cofactor>
</comment>
<evidence type="ECO:0000313" key="9">
    <source>
        <dbReference type="Proteomes" id="UP000249324"/>
    </source>
</evidence>
<comment type="caution">
    <text evidence="8">The sequence shown here is derived from an EMBL/GenBank/DDBJ whole genome shotgun (WGS) entry which is preliminary data.</text>
</comment>
<protein>
    <submittedName>
        <fullName evidence="8">NAD(P)/FAD-dependent oxidoreductase</fullName>
        <ecNumber evidence="8">1.14.13.-</ecNumber>
    </submittedName>
</protein>
<evidence type="ECO:0000256" key="2">
    <source>
        <dbReference type="ARBA" id="ARBA00010139"/>
    </source>
</evidence>
<evidence type="ECO:0000256" key="5">
    <source>
        <dbReference type="ARBA" id="ARBA00022857"/>
    </source>
</evidence>
<evidence type="ECO:0000313" key="8">
    <source>
        <dbReference type="EMBL" id="MFO7191069.1"/>
    </source>
</evidence>
<dbReference type="Pfam" id="PF13450">
    <property type="entry name" value="NAD_binding_8"/>
    <property type="match status" value="1"/>
</dbReference>
<keyword evidence="3" id="KW-0285">Flavoprotein</keyword>
<dbReference type="Pfam" id="PF00743">
    <property type="entry name" value="FMO-like"/>
    <property type="match status" value="1"/>
</dbReference>
<dbReference type="GO" id="GO:0004497">
    <property type="term" value="F:monooxygenase activity"/>
    <property type="evidence" value="ECO:0007669"/>
    <property type="project" value="UniProtKB-KW"/>
</dbReference>
<dbReference type="FunFam" id="3.50.50.60:FF:000228">
    <property type="entry name" value="FAD-containing monooxygenase EthA"/>
    <property type="match status" value="1"/>
</dbReference>
<keyword evidence="6 8" id="KW-0560">Oxidoreductase</keyword>
<keyword evidence="7" id="KW-0503">Monooxygenase</keyword>
<dbReference type="PANTHER" id="PTHR43872:SF1">
    <property type="entry name" value="MONOOXYGENASE, PUTATIVE (AFU_ORTHOLOGUE AFUA_8G02570)-RELATED"/>
    <property type="match status" value="1"/>
</dbReference>
<comment type="similarity">
    <text evidence="2">Belongs to the FAD-binding monooxygenase family.</text>
</comment>